<dbReference type="EMBL" id="CP152381">
    <property type="protein sequence ID" value="XAF56023.1"/>
    <property type="molecule type" value="Genomic_DNA"/>
</dbReference>
<protein>
    <submittedName>
        <fullName evidence="1">Uncharacterized protein</fullName>
    </submittedName>
</protein>
<sequence length="116" mass="13429">MSDSMGRETLEALIDDYRRAHPEFQPPEKSDHPIVLALTTDMNPELIDRCGNIVIFWDLLLDAAIEYFDPREETFEFKYFRARLSTGSGMATGTIHDEGFGAIWRRYDRWVKGAQV</sequence>
<dbReference type="Proteomes" id="UP001445268">
    <property type="component" value="Plasmid unnamed1"/>
</dbReference>
<reference evidence="1 2" key="1">
    <citation type="submission" date="2024-04" db="EMBL/GenBank/DDBJ databases">
        <title>Marinobacter sp. SBY-1.</title>
        <authorList>
            <person name="Pan C."/>
        </authorList>
    </citation>
    <scope>NUCLEOTIDE SEQUENCE [LARGE SCALE GENOMIC DNA]</scope>
    <source>
        <strain evidence="1 2">SBY-1</strain>
        <plasmid evidence="1 2">unnamed1</plasmid>
    </source>
</reference>
<proteinExistence type="predicted"/>
<gene>
    <name evidence="1" type="ORF">AAGT77_19000</name>
</gene>
<keyword evidence="1" id="KW-0614">Plasmid</keyword>
<evidence type="ECO:0000313" key="1">
    <source>
        <dbReference type="EMBL" id="XAF56023.1"/>
    </source>
</evidence>
<organism evidence="1 2">
    <name type="scientific">Marinobacter alkaliphilus</name>
    <dbReference type="NCBI Taxonomy" id="254719"/>
    <lineage>
        <taxon>Bacteria</taxon>
        <taxon>Pseudomonadati</taxon>
        <taxon>Pseudomonadota</taxon>
        <taxon>Gammaproteobacteria</taxon>
        <taxon>Pseudomonadales</taxon>
        <taxon>Marinobacteraceae</taxon>
        <taxon>Marinobacter</taxon>
    </lineage>
</organism>
<evidence type="ECO:0000313" key="2">
    <source>
        <dbReference type="Proteomes" id="UP001445268"/>
    </source>
</evidence>
<name>A0ABZ3EA06_9GAMM</name>
<keyword evidence="2" id="KW-1185">Reference proteome</keyword>
<accession>A0ABZ3EA06</accession>
<dbReference type="RefSeq" id="WP_342632621.1">
    <property type="nucleotide sequence ID" value="NZ_CP152381.1"/>
</dbReference>
<geneLocation type="plasmid" evidence="1 2">
    <name>unnamed1</name>
</geneLocation>